<dbReference type="InterPro" id="IPR029058">
    <property type="entry name" value="AB_hydrolase_fold"/>
</dbReference>
<dbReference type="Gene3D" id="3.40.50.1820">
    <property type="entry name" value="alpha/beta hydrolase"/>
    <property type="match status" value="1"/>
</dbReference>
<comment type="similarity">
    <text evidence="1">Belongs to the peptidase S9A family.</text>
</comment>
<evidence type="ECO:0000256" key="1">
    <source>
        <dbReference type="ARBA" id="ARBA00005228"/>
    </source>
</evidence>
<keyword evidence="2" id="KW-0645">Protease</keyword>
<dbReference type="PRINTS" id="PR00862">
    <property type="entry name" value="PROLIGOPTASE"/>
</dbReference>
<dbReference type="GO" id="GO:0006508">
    <property type="term" value="P:proteolysis"/>
    <property type="evidence" value="ECO:0007669"/>
    <property type="project" value="UniProtKB-KW"/>
</dbReference>
<dbReference type="InterPro" id="IPR002471">
    <property type="entry name" value="Pept_S9_AS"/>
</dbReference>
<protein>
    <submittedName>
        <fullName evidence="7">Peptidase</fullName>
    </submittedName>
</protein>
<feature type="domain" description="Peptidase S9 prolyl oligopeptidase catalytic" evidence="5">
    <location>
        <begin position="442"/>
        <end position="658"/>
    </location>
</feature>
<reference evidence="7 8" key="4">
    <citation type="journal article" date="2009" name="Appl. Environ. Microbiol.">
        <title>Comparative genome-wide transcriptional profiling of Azorhizobium caulinodans ORS571 grown under free-living and symbiotic conditions.</title>
        <authorList>
            <person name="Tsukada S."/>
            <person name="Aono T."/>
            <person name="Akiba N."/>
            <person name="Lee KB."/>
            <person name="Liu CT."/>
            <person name="Toyazaki H."/>
            <person name="Oyaizu H."/>
        </authorList>
    </citation>
    <scope>NUCLEOTIDE SEQUENCE [LARGE SCALE GENOMIC DNA]</scope>
    <source>
        <strain evidence="8">ATCC 43989 / DSM 5975 / JCM 20966 / LMG 6465 / NBRC 14845 / NCIMB 13405 / ORS 571</strain>
    </source>
</reference>
<keyword evidence="4" id="KW-0720">Serine protease</keyword>
<proteinExistence type="inferred from homology"/>
<dbReference type="eggNOG" id="COG1770">
    <property type="taxonomic scope" value="Bacteria"/>
</dbReference>
<dbReference type="InterPro" id="IPR002470">
    <property type="entry name" value="Peptidase_S9A"/>
</dbReference>
<keyword evidence="3" id="KW-0378">Hydrolase</keyword>
<evidence type="ECO:0000256" key="4">
    <source>
        <dbReference type="ARBA" id="ARBA00022825"/>
    </source>
</evidence>
<reference evidence="7 8" key="1">
    <citation type="journal article" date="2007" name="Appl. Environ. Microbiol.">
        <title>Rhizobial factors required for stem nodule maturation and maintenance in Sesbania rostrata-Azorhizobium caulinodans ORS571 symbiosis.</title>
        <authorList>
            <person name="Suzuki S."/>
            <person name="Aono T."/>
            <person name="Lee KB."/>
            <person name="Suzuki T."/>
            <person name="Liu CT."/>
            <person name="Miwa H."/>
            <person name="Wakao S."/>
            <person name="Iki T."/>
            <person name="Oyaizu H."/>
        </authorList>
    </citation>
    <scope>NUCLEOTIDE SEQUENCE [LARGE SCALE GENOMIC DNA]</scope>
    <source>
        <strain evidence="8">ATCC 43989 / DSM 5975 / JCM 20966 / LMG 6465 / NBRC 14845 / NCIMB 13405 / ORS 571</strain>
    </source>
</reference>
<dbReference type="PANTHER" id="PTHR11757">
    <property type="entry name" value="PROTEASE FAMILY S9A OLIGOPEPTIDASE"/>
    <property type="match status" value="1"/>
</dbReference>
<dbReference type="SUPFAM" id="SSF53474">
    <property type="entry name" value="alpha/beta-Hydrolases"/>
    <property type="match status" value="1"/>
</dbReference>
<dbReference type="MEROPS" id="S09.010"/>
<feature type="domain" description="Peptidase S9A N-terminal" evidence="6">
    <location>
        <begin position="10"/>
        <end position="382"/>
    </location>
</feature>
<evidence type="ECO:0000313" key="7">
    <source>
        <dbReference type="EMBL" id="BAF87082.1"/>
    </source>
</evidence>
<dbReference type="PROSITE" id="PS00708">
    <property type="entry name" value="PRO_ENDOPEP_SER"/>
    <property type="match status" value="1"/>
</dbReference>
<dbReference type="AlphaFoldDB" id="A8HR01"/>
<reference evidence="7 8" key="3">
    <citation type="journal article" date="2008" name="BMC Genomics">
        <title>The genome of the versatile nitrogen fixer Azorhizobium caulinodans ORS571.</title>
        <authorList>
            <person name="Lee KB."/>
            <person name="Backer P.D."/>
            <person name="Aono T."/>
            <person name="Liu CT."/>
            <person name="Suzuki S."/>
            <person name="Suzuki T."/>
            <person name="Kaneko T."/>
            <person name="Yamada M."/>
            <person name="Tabata S."/>
            <person name="Kupfer D.M."/>
            <person name="Najar F.Z."/>
            <person name="Wiley G.B."/>
            <person name="Roe B."/>
            <person name="Binnewies T.T."/>
            <person name="Ussery D.W."/>
            <person name="D'Haeze W."/>
            <person name="Herder J.D."/>
            <person name="Gevers D."/>
            <person name="Vereecke D."/>
            <person name="Holsters M."/>
            <person name="Oyaizu H."/>
        </authorList>
    </citation>
    <scope>NUCLEOTIDE SEQUENCE [LARGE SCALE GENOMIC DNA]</scope>
    <source>
        <strain evidence="8">ATCC 43989 / DSM 5975 / JCM 20966 / LMG 6465 / NBRC 14845 / NCIMB 13405 / ORS 571</strain>
    </source>
</reference>
<dbReference type="InterPro" id="IPR001375">
    <property type="entry name" value="Peptidase_S9_cat"/>
</dbReference>
<reference evidence="8" key="2">
    <citation type="submission" date="2007-04" db="EMBL/GenBank/DDBJ databases">
        <title>Complete genome sequence of the nitrogen-fixing bacterium Azorhizobium caulinodans ORS571.</title>
        <authorList>
            <person name="Lee K.B."/>
            <person name="Backer P.D."/>
            <person name="Aono T."/>
            <person name="Liu C.T."/>
            <person name="Suzuki S."/>
            <person name="Suzuki T."/>
            <person name="Kaneko T."/>
            <person name="Yamada M."/>
            <person name="Tabata S."/>
            <person name="Kupfer D.M."/>
            <person name="Najar F.Z."/>
            <person name="Wiley G.B."/>
            <person name="Roe B."/>
            <person name="Binnewies T."/>
            <person name="Ussery D."/>
            <person name="Vereecke D."/>
            <person name="Gevers D."/>
            <person name="Holsters M."/>
            <person name="Oyaizu H."/>
        </authorList>
    </citation>
    <scope>NUCLEOTIDE SEQUENCE [LARGE SCALE GENOMIC DNA]</scope>
    <source>
        <strain evidence="8">ATCC 43989 / DSM 5975 / JCM 20966 / LMG 6465 / NBRC 14845 / NCIMB 13405 / ORS 571</strain>
    </source>
</reference>
<evidence type="ECO:0000259" key="6">
    <source>
        <dbReference type="Pfam" id="PF02897"/>
    </source>
</evidence>
<dbReference type="Proteomes" id="UP000000270">
    <property type="component" value="Chromosome"/>
</dbReference>
<dbReference type="Gene3D" id="2.130.10.120">
    <property type="entry name" value="Prolyl oligopeptidase, N-terminal domain"/>
    <property type="match status" value="1"/>
</dbReference>
<dbReference type="HOGENOM" id="CLU_011290_0_1_5"/>
<dbReference type="Pfam" id="PF02897">
    <property type="entry name" value="Peptidase_S9_N"/>
    <property type="match status" value="1"/>
</dbReference>
<dbReference type="STRING" id="438753.AZC_1084"/>
<evidence type="ECO:0000256" key="3">
    <source>
        <dbReference type="ARBA" id="ARBA00022801"/>
    </source>
</evidence>
<dbReference type="GO" id="GO:0004252">
    <property type="term" value="F:serine-type endopeptidase activity"/>
    <property type="evidence" value="ECO:0007669"/>
    <property type="project" value="InterPro"/>
</dbReference>
<evidence type="ECO:0000313" key="8">
    <source>
        <dbReference type="Proteomes" id="UP000000270"/>
    </source>
</evidence>
<dbReference type="EMBL" id="AP009384">
    <property type="protein sequence ID" value="BAF87082.1"/>
    <property type="molecule type" value="Genomic_DNA"/>
</dbReference>
<keyword evidence="8" id="KW-1185">Reference proteome</keyword>
<name>A8HR01_AZOC5</name>
<organism evidence="7 8">
    <name type="scientific">Azorhizobium caulinodans (strain ATCC 43989 / DSM 5975 / JCM 20966 / LMG 6465 / NBRC 14845 / NCIMB 13405 / ORS 571)</name>
    <dbReference type="NCBI Taxonomy" id="438753"/>
    <lineage>
        <taxon>Bacteria</taxon>
        <taxon>Pseudomonadati</taxon>
        <taxon>Pseudomonadota</taxon>
        <taxon>Alphaproteobacteria</taxon>
        <taxon>Hyphomicrobiales</taxon>
        <taxon>Xanthobacteraceae</taxon>
        <taxon>Azorhizobium</taxon>
    </lineage>
</organism>
<dbReference type="InterPro" id="IPR051543">
    <property type="entry name" value="Serine_Peptidase_S9A"/>
</dbReference>
<reference evidence="7 8" key="5">
    <citation type="journal article" date="2010" name="Appl. Environ. Microbiol.">
        <title>phrR-like gene praR of Azorhizobium caulinodans ORS571 is essential for symbiosis with Sesbania rostrata and is involved in expression of reb genes.</title>
        <authorList>
            <person name="Akiba N."/>
            <person name="Aono T."/>
            <person name="Toyazaki H."/>
            <person name="Sato S."/>
            <person name="Oyaizu H."/>
        </authorList>
    </citation>
    <scope>NUCLEOTIDE SEQUENCE [LARGE SCALE GENOMIC DNA]</scope>
    <source>
        <strain evidence="8">ATCC 43989 / DSM 5975 / JCM 20966 / LMG 6465 / NBRC 14845 / NCIMB 13405 / ORS 571</strain>
    </source>
</reference>
<dbReference type="Pfam" id="PF00326">
    <property type="entry name" value="Peptidase_S9"/>
    <property type="match status" value="1"/>
</dbReference>
<evidence type="ECO:0000259" key="5">
    <source>
        <dbReference type="Pfam" id="PF00326"/>
    </source>
</evidence>
<accession>A8HR01</accession>
<dbReference type="InterPro" id="IPR023302">
    <property type="entry name" value="Pept_S9A_N"/>
</dbReference>
<dbReference type="SUPFAM" id="SSF50993">
    <property type="entry name" value="Peptidase/esterase 'gauge' domain"/>
    <property type="match status" value="1"/>
</dbReference>
<evidence type="ECO:0000256" key="2">
    <source>
        <dbReference type="ARBA" id="ARBA00022670"/>
    </source>
</evidence>
<reference evidence="7 8" key="6">
    <citation type="journal article" date="2011" name="Appl. Environ. Microbiol.">
        <title>Involvement of the azorhizobial chromosome partition gene (parA) in the onset of bacteroid differentiation during Sesbania rostrata stem nodule development.</title>
        <authorList>
            <person name="Liu CT."/>
            <person name="Lee KB."/>
            <person name="Wang YS."/>
            <person name="Peng MH."/>
            <person name="Lee KT."/>
            <person name="Suzuki S."/>
            <person name="Suzuki T."/>
            <person name="Oyaizu H."/>
        </authorList>
    </citation>
    <scope>NUCLEOTIDE SEQUENCE [LARGE SCALE GENOMIC DNA]</scope>
    <source>
        <strain evidence="8">ATCC 43989 / DSM 5975 / JCM 20966 / LMG 6465 / NBRC 14845 / NCIMB 13405 / ORS 571</strain>
    </source>
</reference>
<dbReference type="PANTHER" id="PTHR11757:SF19">
    <property type="entry name" value="PROLYL ENDOPEPTIDASE-LIKE"/>
    <property type="match status" value="1"/>
</dbReference>
<gene>
    <name evidence="7" type="ordered locus">AZC_1084</name>
</gene>
<sequence>MRDPALLPADIRTYLEAENSYSAHYFAAYGELKERLITEMRGRIKEDDANVPSPDGAFAYYSRHRTGGQHPLICRKALPDGAEEILLDGDREAEGKAYFRLAPARHSRDHARLAYAADEAGSELFTLRVRDLATGANLPFSIADTTGDLLWGGDAETLYYIRRDEEHRPSMVFRHRIGTPPESDELIYQEPDKGFFVSLGETQSGTFGLIACGDHETSEVHLLDLADPSATPRLVAARTVGLRYDVEHHPDLGGADTLILLTNADGAEDFKLVTAPTAAPQKANWRDLVPHRAGRMILSHTAYRHFLVRLEREDGLPRVTLRALASGEEHAIAFAEEAYGLGLNGGYEFDPKSLRFTYSSMTTPAEEWDYDMAARTRALLKRQEVPSGHDPAAYVTRRLFATAADGEQVPISLLYRADTPLDGSAPCLLYGYGAYGMSMPASFSTTRLSLVDRGFVYAIAHVRGGTEKGWHWYTDGKLAKKTNTFTDFIAAAEHLVQARLTRPEKIVAQGGSAGGMLMGAIANMRPDLFAGIVAEVPFVDVLATMLDDTLPLTPPEWPEWGNPIIDPDAFRTILGYSPVDNVTAQAYPALFALAGLTDPRVTYWEPAKWIARLRAANTGTAPILLKTNMEAGHGGAAGRFDRLEEVALVYIFALKTAGVIA</sequence>
<dbReference type="KEGG" id="azc:AZC_1084"/>